<dbReference type="Proteomes" id="UP001153069">
    <property type="component" value="Unassembled WGS sequence"/>
</dbReference>
<dbReference type="Gene3D" id="3.40.50.150">
    <property type="entry name" value="Vaccinia Virus protein VP39"/>
    <property type="match status" value="1"/>
</dbReference>
<dbReference type="InterPro" id="IPR029063">
    <property type="entry name" value="SAM-dependent_MTases_sf"/>
</dbReference>
<protein>
    <submittedName>
        <fullName evidence="2">Methyltransferase</fullName>
    </submittedName>
</protein>
<keyword evidence="3" id="KW-1185">Reference proteome</keyword>
<proteinExistence type="predicted"/>
<dbReference type="GO" id="GO:0005739">
    <property type="term" value="C:mitochondrion"/>
    <property type="evidence" value="ECO:0007669"/>
    <property type="project" value="TreeGrafter"/>
</dbReference>
<feature type="domain" description="Methyltransferase small" evidence="1">
    <location>
        <begin position="286"/>
        <end position="379"/>
    </location>
</feature>
<dbReference type="GO" id="GO:0008168">
    <property type="term" value="F:methyltransferase activity"/>
    <property type="evidence" value="ECO:0007669"/>
    <property type="project" value="UniProtKB-KW"/>
</dbReference>
<gene>
    <name evidence="2" type="ORF">SEMRO_1167_G248320.1</name>
</gene>
<evidence type="ECO:0000313" key="3">
    <source>
        <dbReference type="Proteomes" id="UP001153069"/>
    </source>
</evidence>
<dbReference type="InterPro" id="IPR007848">
    <property type="entry name" value="Small_mtfrase_dom"/>
</dbReference>
<dbReference type="AlphaFoldDB" id="A0A9N8HSG9"/>
<dbReference type="Pfam" id="PF05175">
    <property type="entry name" value="MTS"/>
    <property type="match status" value="1"/>
</dbReference>
<keyword evidence="2" id="KW-0489">Methyltransferase</keyword>
<dbReference type="PANTHER" id="PTHR18895:SF74">
    <property type="entry name" value="MTRF1L RELEASE FACTOR GLUTAMINE METHYLTRANSFERASE"/>
    <property type="match status" value="1"/>
</dbReference>
<dbReference type="GO" id="GO:0032259">
    <property type="term" value="P:methylation"/>
    <property type="evidence" value="ECO:0007669"/>
    <property type="project" value="UniProtKB-KW"/>
</dbReference>
<dbReference type="SUPFAM" id="SSF53335">
    <property type="entry name" value="S-adenosyl-L-methionine-dependent methyltransferases"/>
    <property type="match status" value="1"/>
</dbReference>
<evidence type="ECO:0000259" key="1">
    <source>
        <dbReference type="Pfam" id="PF05175"/>
    </source>
</evidence>
<accession>A0A9N8HSG9</accession>
<dbReference type="InterPro" id="IPR050320">
    <property type="entry name" value="N5-glutamine_MTase"/>
</dbReference>
<dbReference type="EMBL" id="CAICTM010001165">
    <property type="protein sequence ID" value="CAB9521128.1"/>
    <property type="molecule type" value="Genomic_DNA"/>
</dbReference>
<comment type="caution">
    <text evidence="2">The sequence shown here is derived from an EMBL/GenBank/DDBJ whole genome shotgun (WGS) entry which is preliminary data.</text>
</comment>
<evidence type="ECO:0000313" key="2">
    <source>
        <dbReference type="EMBL" id="CAB9521128.1"/>
    </source>
</evidence>
<name>A0A9N8HSG9_9STRA</name>
<organism evidence="2 3">
    <name type="scientific">Seminavis robusta</name>
    <dbReference type="NCBI Taxonomy" id="568900"/>
    <lineage>
        <taxon>Eukaryota</taxon>
        <taxon>Sar</taxon>
        <taxon>Stramenopiles</taxon>
        <taxon>Ochrophyta</taxon>
        <taxon>Bacillariophyta</taxon>
        <taxon>Bacillariophyceae</taxon>
        <taxon>Bacillariophycidae</taxon>
        <taxon>Naviculales</taxon>
        <taxon>Naviculaceae</taxon>
        <taxon>Seminavis</taxon>
    </lineage>
</organism>
<sequence length="567" mass="62805">MEDSCPEDELLDLAIARQDEGRFAEAFALHKRRMMAEPRLHKTDAVRLLGWNNSTRQQVPELEGIFAATRVGQSFRPLLHDVESNNKSMGQSARQVFDHYGYCLDAGRQILLTLLGSVEDDHQQQRIFSGNSFFNHRHDLPALELHVLHDNNTDHPKPTMGLNVLLYLFLFGLAVERDLVIQAIGQDECNALFRAGLLQPSLALQGDVVASVQVYPLSTSDLFPSDGTTNNSSSSEKSNNTLLLLPTDWPLESFHPKRNAIMPIGYDTLELCALSAGDDNIRTEGPNNILDLCCGCGVQGLLWITCHPNSWSQLVLVDINPRACHYVMASLALNGLLRMENNNKIHVLQGNLYDPIRVHLSEDMTFQRILTNPPFVADFCNTTTDGGALYAGSGICGLDAVHDIVNRCFQYLAADDNGQLLMVTELPNVQQSCQLLESFLAPPKEDSRNNKEHSISIAYVVADVETVQEYAQERAEERGTSTNHHQRNQWEADMQQHGIHNRALVLAAIGQSSSMGQGSILRLFPYEDQTWSGSDAVLEDPADEDDAFLTLAGVMFARNALLSGNGA</sequence>
<reference evidence="2" key="1">
    <citation type="submission" date="2020-06" db="EMBL/GenBank/DDBJ databases">
        <authorList>
            <consortium name="Plant Systems Biology data submission"/>
        </authorList>
    </citation>
    <scope>NUCLEOTIDE SEQUENCE</scope>
    <source>
        <strain evidence="2">D6</strain>
    </source>
</reference>
<dbReference type="OrthoDB" id="269872at2759"/>
<dbReference type="PANTHER" id="PTHR18895">
    <property type="entry name" value="HEMK METHYLTRANSFERASE"/>
    <property type="match status" value="1"/>
</dbReference>
<keyword evidence="2" id="KW-0808">Transferase</keyword>
<dbReference type="CDD" id="cd02440">
    <property type="entry name" value="AdoMet_MTases"/>
    <property type="match status" value="1"/>
</dbReference>